<organism evidence="1 2">
    <name type="scientific">Leucobacter chromiisoli</name>
    <dbReference type="NCBI Taxonomy" id="2796471"/>
    <lineage>
        <taxon>Bacteria</taxon>
        <taxon>Bacillati</taxon>
        <taxon>Actinomycetota</taxon>
        <taxon>Actinomycetes</taxon>
        <taxon>Micrococcales</taxon>
        <taxon>Microbacteriaceae</taxon>
        <taxon>Leucobacter</taxon>
    </lineage>
</organism>
<accession>A0A934Q8F6</accession>
<name>A0A934Q8F6_9MICO</name>
<dbReference type="InterPro" id="IPR027417">
    <property type="entry name" value="P-loop_NTPase"/>
</dbReference>
<gene>
    <name evidence="1" type="ORF">JD276_14095</name>
</gene>
<reference evidence="1" key="1">
    <citation type="submission" date="2020-12" db="EMBL/GenBank/DDBJ databases">
        <title>Leucobacter sp. CAS1, isolated from Chromium sludge.</title>
        <authorList>
            <person name="Xu Z."/>
        </authorList>
    </citation>
    <scope>NUCLEOTIDE SEQUENCE</scope>
    <source>
        <strain evidence="1">CSA1</strain>
    </source>
</reference>
<dbReference type="RefSeq" id="WP_200116307.1">
    <property type="nucleotide sequence ID" value="NZ_JAEHOH010000022.1"/>
</dbReference>
<protein>
    <recommendedName>
        <fullName evidence="3">Terminase</fullName>
    </recommendedName>
</protein>
<sequence length="486" mass="52953">MVKSARPSMPRLSEVARHLVYPDTIESSLFPRVQARLAECGVGFDPWQQGFGTVGLGLDCNGKFASTVGGVVASIPRQVGKTYTIGHLMVGLCLELPGLRVIWTSHHLATTGNTFQTMQGIARRPKIAKHVAEIRLANGEQRIVFKNGSVIMFGARSHGFGLGMDAIDVVVFDEAQRLSLRSLEDMVPTTNQARNPHGALLFFIGTPPRPLDDGDSFAAKRRQALAGKSNQMTYVEFSADPDAKTDDRKQWAKMNPSFPYRTPVESMLRMRENMPDEDAWRREAMGIWDSDGFAKAIPVSSWNALVSNVMPEGRAVYGVKFTADGSGVALAKAVRPDIGPVFVRPLEQRNLGEGYQWLVDQLAELAADAAQIVVDGKSGVGYLVNALRDTGVKNKRLILLPTLDQVIAAHSMFEQAVLSGELSHPGIEKFDQQVLSATKRKIGNNGGFGWEAPEGETVVSLDAATLAFWGARTTKRRPGRGVRVSA</sequence>
<evidence type="ECO:0008006" key="3">
    <source>
        <dbReference type="Google" id="ProtNLM"/>
    </source>
</evidence>
<evidence type="ECO:0000313" key="1">
    <source>
        <dbReference type="EMBL" id="MBK0420165.1"/>
    </source>
</evidence>
<dbReference type="EMBL" id="JAEHOH010000022">
    <property type="protein sequence ID" value="MBK0420165.1"/>
    <property type="molecule type" value="Genomic_DNA"/>
</dbReference>
<proteinExistence type="predicted"/>
<dbReference type="Gene3D" id="3.40.50.300">
    <property type="entry name" value="P-loop containing nucleotide triphosphate hydrolases"/>
    <property type="match status" value="1"/>
</dbReference>
<dbReference type="SUPFAM" id="SSF52540">
    <property type="entry name" value="P-loop containing nucleoside triphosphate hydrolases"/>
    <property type="match status" value="1"/>
</dbReference>
<dbReference type="Proteomes" id="UP000608530">
    <property type="component" value="Unassembled WGS sequence"/>
</dbReference>
<keyword evidence="2" id="KW-1185">Reference proteome</keyword>
<evidence type="ECO:0000313" key="2">
    <source>
        <dbReference type="Proteomes" id="UP000608530"/>
    </source>
</evidence>
<comment type="caution">
    <text evidence="1">The sequence shown here is derived from an EMBL/GenBank/DDBJ whole genome shotgun (WGS) entry which is preliminary data.</text>
</comment>
<dbReference type="AlphaFoldDB" id="A0A934Q8F6"/>